<proteinExistence type="predicted"/>
<gene>
    <name evidence="1" type="ORF">HINF_LOCUS18340</name>
</gene>
<reference evidence="1 2" key="1">
    <citation type="submission" date="2024-07" db="EMBL/GenBank/DDBJ databases">
        <authorList>
            <person name="Akdeniz Z."/>
        </authorList>
    </citation>
    <scope>NUCLEOTIDE SEQUENCE [LARGE SCALE GENOMIC DNA]</scope>
</reference>
<dbReference type="PANTHER" id="PTHR24098">
    <property type="entry name" value="OUTER SEGMENT 5"/>
    <property type="match status" value="1"/>
</dbReference>
<dbReference type="SUPFAM" id="SSF50978">
    <property type="entry name" value="WD40 repeat-like"/>
    <property type="match status" value="1"/>
</dbReference>
<evidence type="ECO:0000313" key="2">
    <source>
        <dbReference type="Proteomes" id="UP001642409"/>
    </source>
</evidence>
<dbReference type="EMBL" id="CAXDID020000047">
    <property type="protein sequence ID" value="CAL6003314.1"/>
    <property type="molecule type" value="Genomic_DNA"/>
</dbReference>
<sequence length="995" mass="109248">MKSFSVSSEKLQNFNCFTWISTDTAVAASLSDRCLYEIILSPSLQGVRASKISQPFPASILCIQALIPGCGAAPSAASNAPTSQANQKSPFQLARASGQSSDFGQTIISVGCSDGTISFLYADVVQLGGQGQRVNIRRQKTHNLKEFIQSPDDVMPVTCMCLMQPRGSNLIVGTETGYLCMFSLTSGAFQFKQLLRNDLQSPIHCLCSISKNLVAFTFKNQLQIISLNRPSSPEVVYKTPENTAITTLACSSQILAIGAEHGGVVFYDLLQNLEVSTCPAPPGDAISSLSCSITSEDFVAGTRRGAILVYSKNGVLREASSTFESISETTTPGGITTLAYAPYGGVYFALCHSGFCYGVIYPRRISSGSIVFEPIDELKLRIIDNNLQINDIYTSPEPLTGLFMSNYSSSAVFIATTMTSVMVWIPPSTAQAAQMKNVSVTLKNQWIQEPLRTQSFSESLQMNRGATQQSEQTSAIQAQTVGGVQFGVFNFEKTEEQAAKAAISQSEYSPICKTALYLRHSVCYATASDKYLVLQDISGECHVCLLQNLGLVHSIYNGICYGDQISVSDEILVYTEGPIIRITEMASGNYIAKQIVHQRRILQTAISFIGQVASSQVQKQGEAKVDIQLGNIFGGIVGATNQPTSQMTQAATQARSQQQTIIALLDASSAVFVHQLVNNAAYYQKISQTQQAFNQLNIQTKVLSIQFPPRSQILTCLAQDSPNLQAPTTFLGTPDNPDYSTRLRCILFAQPTTYDLSLPLPIFVAPVAISLTQILRQAAGIGFEEVVDNSSRQIQQYKLLIRQRCYTIRRVNQTVRLQQTVSAGLNVTNCIIELLSGSCFVNIPLPEFPFLIEQFQKDNQVTQRLCRYVQQPALWSFLCGYARQQQDVNTLRLALAAVGQVPKAIHEAEILDVDYLCEQGKIGKAVQVCCDLWDFERGRQIVSRDRRFGPLLVYLRRQLYMELGSIADEKSEPWLGLAREFGDKATEQVMSLIEK</sequence>
<evidence type="ECO:0000313" key="1">
    <source>
        <dbReference type="EMBL" id="CAL6003314.1"/>
    </source>
</evidence>
<dbReference type="PANTHER" id="PTHR24098:SF0">
    <property type="entry name" value="OUTER SEGMENT 5"/>
    <property type="match status" value="1"/>
</dbReference>
<name>A0ABP1HZR4_9EUKA</name>
<protein>
    <submittedName>
        <fullName evidence="1">Intraflagellar_transport protein IFT80</fullName>
    </submittedName>
</protein>
<comment type="caution">
    <text evidence="1">The sequence shown here is derived from an EMBL/GenBank/DDBJ whole genome shotgun (WGS) entry which is preliminary data.</text>
</comment>
<accession>A0ABP1HZR4</accession>
<dbReference type="InterPro" id="IPR036322">
    <property type="entry name" value="WD40_repeat_dom_sf"/>
</dbReference>
<organism evidence="1 2">
    <name type="scientific">Hexamita inflata</name>
    <dbReference type="NCBI Taxonomy" id="28002"/>
    <lineage>
        <taxon>Eukaryota</taxon>
        <taxon>Metamonada</taxon>
        <taxon>Diplomonadida</taxon>
        <taxon>Hexamitidae</taxon>
        <taxon>Hexamitinae</taxon>
        <taxon>Hexamita</taxon>
    </lineage>
</organism>
<dbReference type="Gene3D" id="2.130.10.10">
    <property type="entry name" value="YVTN repeat-like/Quinoprotein amine dehydrogenase"/>
    <property type="match status" value="1"/>
</dbReference>
<dbReference type="InterPro" id="IPR015943">
    <property type="entry name" value="WD40/YVTN_repeat-like_dom_sf"/>
</dbReference>
<dbReference type="Proteomes" id="UP001642409">
    <property type="component" value="Unassembled WGS sequence"/>
</dbReference>
<keyword evidence="2" id="KW-1185">Reference proteome</keyword>